<organism evidence="2 3">
    <name type="scientific">Polychaeton citri CBS 116435</name>
    <dbReference type="NCBI Taxonomy" id="1314669"/>
    <lineage>
        <taxon>Eukaryota</taxon>
        <taxon>Fungi</taxon>
        <taxon>Dikarya</taxon>
        <taxon>Ascomycota</taxon>
        <taxon>Pezizomycotina</taxon>
        <taxon>Dothideomycetes</taxon>
        <taxon>Dothideomycetidae</taxon>
        <taxon>Capnodiales</taxon>
        <taxon>Capnodiaceae</taxon>
        <taxon>Polychaeton</taxon>
    </lineage>
</organism>
<comment type="caution">
    <text evidence="2">The sequence shown here is derived from an EMBL/GenBank/DDBJ whole genome shotgun (WGS) entry which is preliminary data.</text>
</comment>
<reference evidence="2" key="1">
    <citation type="journal article" date="2020" name="Stud. Mycol.">
        <title>101 Dothideomycetes genomes: a test case for predicting lifestyles and emergence of pathogens.</title>
        <authorList>
            <person name="Haridas S."/>
            <person name="Albert R."/>
            <person name="Binder M."/>
            <person name="Bloem J."/>
            <person name="Labutti K."/>
            <person name="Salamov A."/>
            <person name="Andreopoulos B."/>
            <person name="Baker S."/>
            <person name="Barry K."/>
            <person name="Bills G."/>
            <person name="Bluhm B."/>
            <person name="Cannon C."/>
            <person name="Castanera R."/>
            <person name="Culley D."/>
            <person name="Daum C."/>
            <person name="Ezra D."/>
            <person name="Gonzalez J."/>
            <person name="Henrissat B."/>
            <person name="Kuo A."/>
            <person name="Liang C."/>
            <person name="Lipzen A."/>
            <person name="Lutzoni F."/>
            <person name="Magnuson J."/>
            <person name="Mondo S."/>
            <person name="Nolan M."/>
            <person name="Ohm R."/>
            <person name="Pangilinan J."/>
            <person name="Park H.-J."/>
            <person name="Ramirez L."/>
            <person name="Alfaro M."/>
            <person name="Sun H."/>
            <person name="Tritt A."/>
            <person name="Yoshinaga Y."/>
            <person name="Zwiers L.-H."/>
            <person name="Turgeon B."/>
            <person name="Goodwin S."/>
            <person name="Spatafora J."/>
            <person name="Crous P."/>
            <person name="Grigoriev I."/>
        </authorList>
    </citation>
    <scope>NUCLEOTIDE SEQUENCE</scope>
    <source>
        <strain evidence="2">CBS 116435</strain>
    </source>
</reference>
<dbReference type="Proteomes" id="UP000799441">
    <property type="component" value="Unassembled WGS sequence"/>
</dbReference>
<dbReference type="AlphaFoldDB" id="A0A9P4PYB8"/>
<sequence>MTGLVGQPRLKTLVLSFQCAWCQNDGGHEANKPAVRGTLEAAATIDPQLVGTADTTKHERDFELASMMQRPGRMGGWMGGTGCRAKPAKAGVSQTGQHRANAVYRLRESECKESQ</sequence>
<keyword evidence="3" id="KW-1185">Reference proteome</keyword>
<name>A0A9P4PYB8_9PEZI</name>
<feature type="compositionally biased region" description="Gly residues" evidence="1">
    <location>
        <begin position="73"/>
        <end position="82"/>
    </location>
</feature>
<evidence type="ECO:0000256" key="1">
    <source>
        <dbReference type="SAM" id="MobiDB-lite"/>
    </source>
</evidence>
<evidence type="ECO:0000313" key="3">
    <source>
        <dbReference type="Proteomes" id="UP000799441"/>
    </source>
</evidence>
<proteinExistence type="predicted"/>
<feature type="region of interest" description="Disordered" evidence="1">
    <location>
        <begin position="69"/>
        <end position="99"/>
    </location>
</feature>
<protein>
    <submittedName>
        <fullName evidence="2">Uncharacterized protein</fullName>
    </submittedName>
</protein>
<dbReference type="EMBL" id="MU003849">
    <property type="protein sequence ID" value="KAF2717198.1"/>
    <property type="molecule type" value="Genomic_DNA"/>
</dbReference>
<evidence type="ECO:0000313" key="2">
    <source>
        <dbReference type="EMBL" id="KAF2717198.1"/>
    </source>
</evidence>
<gene>
    <name evidence="2" type="ORF">K431DRAFT_160733</name>
</gene>
<accession>A0A9P4PYB8</accession>